<organism evidence="1 2">
    <name type="scientific">Sphagnum magellanicum</name>
    <dbReference type="NCBI Taxonomy" id="128215"/>
    <lineage>
        <taxon>Eukaryota</taxon>
        <taxon>Viridiplantae</taxon>
        <taxon>Streptophyta</taxon>
        <taxon>Embryophyta</taxon>
        <taxon>Bryophyta</taxon>
        <taxon>Sphagnophytina</taxon>
        <taxon>Sphagnopsida</taxon>
        <taxon>Sphagnales</taxon>
        <taxon>Sphagnaceae</taxon>
        <taxon>Sphagnum</taxon>
    </lineage>
</organism>
<protein>
    <submittedName>
        <fullName evidence="1">Uncharacterized protein</fullName>
    </submittedName>
</protein>
<name>A0ACB8HLS1_9BRYO</name>
<keyword evidence="2" id="KW-1185">Reference proteome</keyword>
<evidence type="ECO:0000313" key="2">
    <source>
        <dbReference type="Proteomes" id="UP000828922"/>
    </source>
</evidence>
<reference evidence="2" key="1">
    <citation type="journal article" date="2022" name="New Phytol.">
        <title>Phylogenomic structure and speciation in an emerging model: the Sphagnum magellanicum complex (Bryophyta).</title>
        <authorList>
            <person name="Shaw A.J."/>
            <person name="Piatkowski B."/>
            <person name="Duffy A.M."/>
            <person name="Aguero B."/>
            <person name="Imwattana K."/>
            <person name="Nieto-Lugilde M."/>
            <person name="Healey A."/>
            <person name="Weston D.J."/>
            <person name="Patel M.N."/>
            <person name="Schmutz J."/>
            <person name="Grimwood J."/>
            <person name="Yavitt J.B."/>
            <person name="Hassel K."/>
            <person name="Stenoien H.K."/>
            <person name="Flatberg K.I."/>
            <person name="Bickford C.P."/>
            <person name="Hicks K.A."/>
        </authorList>
    </citation>
    <scope>NUCLEOTIDE SEQUENCE [LARGE SCALE GENOMIC DNA]</scope>
</reference>
<sequence length="508" mass="54956">MPGANVMKAGGNTEKYVDTKRKDDVRYANILAAKGVADAVRTSLGPRGMDKMLSTANGDVIITNDGATILNKMEVTQPAAKMLVELSKSQDIVAGDGTTTVVVLAGALLKQCLNLLSKGLHPTIISEAFHKASEKAVEVLTAMAIPVELSDREALVKSASTSLNSKVVSQYSSLLAPMAVDAVLNVIDPGRPNSVDLKDIKVLKKLGGTVDDTEMINGLVFDNKASHLAGGPTRVENAKIGLIQFQISPPKTDIEQNVIVSDYTQMDRILKEERNYILGIIKKIRATGCNVLLIQKSILRDAVTDLSLHYLAKAKILVVKDVEREDIEFISKTLNCLPIANVEHFRTEKLGHADLVEEVSVGSGRVLDEAERSLHDALCVVRCLVNWRFLIAGGGAPEIEVSRQLGAWAKTLQGMDSFCIRAFADALEVIPYTLAENAGLNPILIVTELRNRHANGEVNTGINVRKGQITNILEENVVQPLLVSTSALSLATECVRMILKIDDIVSTR</sequence>
<accession>A0ACB8HLS1</accession>
<dbReference type="EMBL" id="CM038913">
    <property type="protein sequence ID" value="KAH9557141.1"/>
    <property type="molecule type" value="Genomic_DNA"/>
</dbReference>
<gene>
    <name evidence="1" type="ORF">CY35_07G069300</name>
</gene>
<evidence type="ECO:0000313" key="1">
    <source>
        <dbReference type="EMBL" id="KAH9557141.1"/>
    </source>
</evidence>
<comment type="caution">
    <text evidence="1">The sequence shown here is derived from an EMBL/GenBank/DDBJ whole genome shotgun (WGS) entry which is preliminary data.</text>
</comment>
<dbReference type="Proteomes" id="UP000828922">
    <property type="component" value="Linkage Group LG07"/>
</dbReference>
<proteinExistence type="predicted"/>